<name>A0ABT2EQI1_9BACT</name>
<dbReference type="Gene3D" id="1.10.287.3510">
    <property type="match status" value="1"/>
</dbReference>
<feature type="transmembrane region" description="Helical" evidence="6">
    <location>
        <begin position="86"/>
        <end position="108"/>
    </location>
</feature>
<dbReference type="InterPro" id="IPR038730">
    <property type="entry name" value="HyfE-like"/>
</dbReference>
<keyword evidence="2" id="KW-1003">Cell membrane</keyword>
<accession>A0ABT2EQI1</accession>
<evidence type="ECO:0000256" key="4">
    <source>
        <dbReference type="ARBA" id="ARBA00022989"/>
    </source>
</evidence>
<evidence type="ECO:0000313" key="7">
    <source>
        <dbReference type="EMBL" id="MCS3920210.1"/>
    </source>
</evidence>
<dbReference type="Proteomes" id="UP001204798">
    <property type="component" value="Unassembled WGS sequence"/>
</dbReference>
<evidence type="ECO:0000256" key="3">
    <source>
        <dbReference type="ARBA" id="ARBA00022692"/>
    </source>
</evidence>
<organism evidence="7 8">
    <name type="scientific">Candidatus Fervidibacter sacchari</name>
    <dbReference type="NCBI Taxonomy" id="1448929"/>
    <lineage>
        <taxon>Bacteria</taxon>
        <taxon>Candidatus Fervidibacterota</taxon>
        <taxon>Candidatus Fervidibacter</taxon>
    </lineage>
</organism>
<dbReference type="EC" id="1.-.-.-" evidence="7"/>
<dbReference type="GO" id="GO:0016491">
    <property type="term" value="F:oxidoreductase activity"/>
    <property type="evidence" value="ECO:0007669"/>
    <property type="project" value="UniProtKB-KW"/>
</dbReference>
<feature type="transmembrane region" description="Helical" evidence="6">
    <location>
        <begin position="55"/>
        <end position="74"/>
    </location>
</feature>
<feature type="transmembrane region" description="Helical" evidence="6">
    <location>
        <begin position="155"/>
        <end position="174"/>
    </location>
</feature>
<keyword evidence="5 6" id="KW-0472">Membrane</keyword>
<dbReference type="Pfam" id="PF00420">
    <property type="entry name" value="Oxidored_q2"/>
    <property type="match status" value="1"/>
</dbReference>
<dbReference type="EMBL" id="JANUCP010000005">
    <property type="protein sequence ID" value="MCS3920210.1"/>
    <property type="molecule type" value="Genomic_DNA"/>
</dbReference>
<comment type="subcellular location">
    <subcellularLocation>
        <location evidence="1">Cell membrane</location>
        <topology evidence="1">Multi-pass membrane protein</topology>
    </subcellularLocation>
</comment>
<sequence length="220" mass="24517">MAAMETIRVLSLALILTSFATVELRNLRAALWAYMLQALLLVAIIFVFATLHPPLFIWAITALLTKFAIISWLLAQSIHQGEPQEYPPLIELLPSVFIIGLLALATYRLTHTYTTFLAPTKLATQEPFRTNIAVSLTVFLIGLYGILTRRDAIKVAIGLCLMENGAHLSLVSLAPGVRETVLIGIVTDVVIAVWILLYLINEIRRQFGSTDSFKLSELRW</sequence>
<evidence type="ECO:0000256" key="5">
    <source>
        <dbReference type="ARBA" id="ARBA00023136"/>
    </source>
</evidence>
<dbReference type="RefSeq" id="WP_259098520.1">
    <property type="nucleotide sequence ID" value="NZ_CP130454.1"/>
</dbReference>
<feature type="transmembrane region" description="Helical" evidence="6">
    <location>
        <begin position="31"/>
        <end position="49"/>
    </location>
</feature>
<evidence type="ECO:0000256" key="2">
    <source>
        <dbReference type="ARBA" id="ARBA00022475"/>
    </source>
</evidence>
<evidence type="ECO:0000256" key="6">
    <source>
        <dbReference type="SAM" id="Phobius"/>
    </source>
</evidence>
<protein>
    <submittedName>
        <fullName evidence="7">Hydrogenase-4 component E</fullName>
        <ecNumber evidence="7">1.-.-.-</ecNumber>
    </submittedName>
</protein>
<keyword evidence="7" id="KW-0560">Oxidoreductase</keyword>
<dbReference type="InterPro" id="IPR039428">
    <property type="entry name" value="NUOK/Mnh_C1-like"/>
</dbReference>
<dbReference type="PANTHER" id="PTHR38601">
    <property type="entry name" value="HYDROGENASE-4 COMPONENT E"/>
    <property type="match status" value="1"/>
</dbReference>
<gene>
    <name evidence="7" type="ORF">M2350_002639</name>
</gene>
<evidence type="ECO:0000256" key="1">
    <source>
        <dbReference type="ARBA" id="ARBA00004651"/>
    </source>
</evidence>
<dbReference type="PANTHER" id="PTHR38601:SF1">
    <property type="entry name" value="HYDROGENASE-4 COMPONENT E"/>
    <property type="match status" value="1"/>
</dbReference>
<keyword evidence="3 6" id="KW-0812">Transmembrane</keyword>
<reference evidence="7 8" key="1">
    <citation type="submission" date="2022-08" db="EMBL/GenBank/DDBJ databases">
        <title>Bacterial and archaeal communities from various locations to study Microbial Dark Matter (Phase II).</title>
        <authorList>
            <person name="Stepanauskas R."/>
        </authorList>
    </citation>
    <scope>NUCLEOTIDE SEQUENCE [LARGE SCALE GENOMIC DNA]</scope>
    <source>
        <strain evidence="7 8">PD1</strain>
    </source>
</reference>
<proteinExistence type="predicted"/>
<comment type="caution">
    <text evidence="7">The sequence shown here is derived from an EMBL/GenBank/DDBJ whole genome shotgun (WGS) entry which is preliminary data.</text>
</comment>
<keyword evidence="4 6" id="KW-1133">Transmembrane helix</keyword>
<feature type="transmembrane region" description="Helical" evidence="6">
    <location>
        <begin position="180"/>
        <end position="200"/>
    </location>
</feature>
<keyword evidence="8" id="KW-1185">Reference proteome</keyword>
<evidence type="ECO:0000313" key="8">
    <source>
        <dbReference type="Proteomes" id="UP001204798"/>
    </source>
</evidence>
<feature type="transmembrane region" description="Helical" evidence="6">
    <location>
        <begin position="128"/>
        <end position="148"/>
    </location>
</feature>